<dbReference type="InterPro" id="IPR010313">
    <property type="entry name" value="Glycine_N-acyltransferase"/>
</dbReference>
<dbReference type="InterPro" id="IPR013652">
    <property type="entry name" value="Glycine_N-acyltransferase_C"/>
</dbReference>
<dbReference type="InterPro" id="IPR016181">
    <property type="entry name" value="Acyl_CoA_acyltransferase"/>
</dbReference>
<dbReference type="Pfam" id="PF08444">
    <property type="entry name" value="Gly_acyl_tr_C"/>
    <property type="match status" value="1"/>
</dbReference>
<reference evidence="8" key="1">
    <citation type="journal article" date="2019" name="IScience">
        <title>Narwhal Genome Reveals Long-Term Low Genetic Diversity despite Current Large Abundance Size.</title>
        <authorList>
            <person name="Westbury M.V."/>
            <person name="Petersen B."/>
            <person name="Garde E."/>
            <person name="Heide-Jorgensen M.P."/>
            <person name="Lorenzen E.D."/>
        </authorList>
    </citation>
    <scope>NUCLEOTIDE SEQUENCE [LARGE SCALE GENOMIC DNA]</scope>
</reference>
<evidence type="ECO:0000259" key="6">
    <source>
        <dbReference type="Pfam" id="PF08444"/>
    </source>
</evidence>
<evidence type="ECO:0000256" key="4">
    <source>
        <dbReference type="SAM" id="MobiDB-lite"/>
    </source>
</evidence>
<dbReference type="InterPro" id="IPR015938">
    <property type="entry name" value="Glycine_N-acyltransferase_N"/>
</dbReference>
<comment type="caution">
    <text evidence="7">The sequence shown here is derived from an EMBL/GenBank/DDBJ whole genome shotgun (WGS) entry which is preliminary data.</text>
</comment>
<proteinExistence type="inferred from homology"/>
<feature type="non-terminal residue" evidence="7">
    <location>
        <position position="1"/>
    </location>
</feature>
<evidence type="ECO:0000256" key="3">
    <source>
        <dbReference type="RuleBase" id="RU368002"/>
    </source>
</evidence>
<gene>
    <name evidence="7" type="ORF">EI555_003778</name>
</gene>
<dbReference type="Proteomes" id="UP000308365">
    <property type="component" value="Unassembled WGS sequence"/>
</dbReference>
<dbReference type="SUPFAM" id="SSF55729">
    <property type="entry name" value="Acyl-CoA N-acyltransferases (Nat)"/>
    <property type="match status" value="1"/>
</dbReference>
<dbReference type="GO" id="GO:0005739">
    <property type="term" value="C:mitochondrion"/>
    <property type="evidence" value="ECO:0007669"/>
    <property type="project" value="InterPro"/>
</dbReference>
<feature type="domain" description="Glycine N-acyltransferase N-terminal" evidence="5">
    <location>
        <begin position="36"/>
        <end position="223"/>
    </location>
</feature>
<dbReference type="Gene3D" id="3.40.630.30">
    <property type="match status" value="1"/>
</dbReference>
<feature type="region of interest" description="Disordered" evidence="4">
    <location>
        <begin position="1"/>
        <end position="25"/>
    </location>
</feature>
<dbReference type="PANTHER" id="PTHR15298">
    <property type="entry name" value="L-COA N-ACYLTRANSFERASE-RELATED"/>
    <property type="match status" value="1"/>
</dbReference>
<dbReference type="EMBL" id="RWIC01001133">
    <property type="protein sequence ID" value="TKC37466.1"/>
    <property type="molecule type" value="Genomic_DNA"/>
</dbReference>
<dbReference type="GO" id="GO:0047961">
    <property type="term" value="F:glycine N-acyltransferase activity"/>
    <property type="evidence" value="ECO:0007669"/>
    <property type="project" value="InterPro"/>
</dbReference>
<dbReference type="PANTHER" id="PTHR15298:SF11">
    <property type="entry name" value="GLYCINE N-ACYLTRANSFERASE-LIKE PROTEIN"/>
    <property type="match status" value="1"/>
</dbReference>
<feature type="compositionally biased region" description="Basic and acidic residues" evidence="4">
    <location>
        <begin position="10"/>
        <end position="21"/>
    </location>
</feature>
<evidence type="ECO:0000256" key="1">
    <source>
        <dbReference type="ARBA" id="ARBA00022679"/>
    </source>
</evidence>
<evidence type="ECO:0000256" key="2">
    <source>
        <dbReference type="ARBA" id="ARBA00023315"/>
    </source>
</evidence>
<dbReference type="EC" id="2.3.1.-" evidence="3"/>
<dbReference type="Pfam" id="PF06021">
    <property type="entry name" value="Gly_acyl_tr_N"/>
    <property type="match status" value="1"/>
</dbReference>
<keyword evidence="1 3" id="KW-0808">Transferase</keyword>
<name>A0A4U1ENK0_MONMO</name>
<protein>
    <recommendedName>
        <fullName evidence="3">Glycine N-acyltransferase-like protein</fullName>
        <ecNumber evidence="3">2.3.1.-</ecNumber>
    </recommendedName>
</protein>
<organism evidence="7 8">
    <name type="scientific">Monodon monoceros</name>
    <name type="common">Narwhal</name>
    <name type="synonym">Ceratodon monodon</name>
    <dbReference type="NCBI Taxonomy" id="40151"/>
    <lineage>
        <taxon>Eukaryota</taxon>
        <taxon>Metazoa</taxon>
        <taxon>Chordata</taxon>
        <taxon>Craniata</taxon>
        <taxon>Vertebrata</taxon>
        <taxon>Euteleostomi</taxon>
        <taxon>Mammalia</taxon>
        <taxon>Eutheria</taxon>
        <taxon>Laurasiatheria</taxon>
        <taxon>Artiodactyla</taxon>
        <taxon>Whippomorpha</taxon>
        <taxon>Cetacea</taxon>
        <taxon>Odontoceti</taxon>
        <taxon>Monodontidae</taxon>
        <taxon>Monodon</taxon>
    </lineage>
</organism>
<dbReference type="AlphaFoldDB" id="A0A4U1ENK0"/>
<accession>A0A4U1ENK0</accession>
<keyword evidence="2 3" id="KW-0012">Acyltransferase</keyword>
<evidence type="ECO:0000259" key="5">
    <source>
        <dbReference type="Pfam" id="PF06021"/>
    </source>
</evidence>
<sequence length="322" mass="36548">TSAPEVLSWRGEDPEHSDQRAGKPKLGTKIKVPAKMFHLQDPQLLQMLEKSLRKSLPVSLKVYGTVHMDHGNPFKLKAWVDKWPDFNTMEIADDFDHYTNTYQIYSKDLNNCQESLSTSEVINWKYFSDPKFANLVTTKFVKVKQTQCILYVMPETVRELLPSLPETKNLPIGYGRPKAIDQDMYKLSSLDRTYAALVNKLWHISGSNESSQRFTKRCTQTFPNFCLLGPEGTPVSWSLMDHTGEMWMGATLPEYQGHGLVSHLLFVHIQALDKLGFPLYNHTEQIKSYRKLVTICIISPCPMAGTSGTVGLCEAATNPRQC</sequence>
<evidence type="ECO:0000313" key="7">
    <source>
        <dbReference type="EMBL" id="TKC37466.1"/>
    </source>
</evidence>
<comment type="similarity">
    <text evidence="3">Belongs to the glycine N-acyltransferase family.</text>
</comment>
<evidence type="ECO:0000313" key="8">
    <source>
        <dbReference type="Proteomes" id="UP000308365"/>
    </source>
</evidence>
<feature type="domain" description="Glycine N-acyltransferase C-terminal" evidence="6">
    <location>
        <begin position="225"/>
        <end position="287"/>
    </location>
</feature>
<feature type="non-terminal residue" evidence="7">
    <location>
        <position position="322"/>
    </location>
</feature>